<dbReference type="Gene3D" id="3.40.50.720">
    <property type="entry name" value="NAD(P)-binding Rossmann-like Domain"/>
    <property type="match status" value="1"/>
</dbReference>
<dbReference type="PRINTS" id="PR00081">
    <property type="entry name" value="GDHRDH"/>
</dbReference>
<organism evidence="3 4">
    <name type="scientific">Granulicella cerasi</name>
    <dbReference type="NCBI Taxonomy" id="741063"/>
    <lineage>
        <taxon>Bacteria</taxon>
        <taxon>Pseudomonadati</taxon>
        <taxon>Acidobacteriota</taxon>
        <taxon>Terriglobia</taxon>
        <taxon>Terriglobales</taxon>
        <taxon>Acidobacteriaceae</taxon>
        <taxon>Granulicella</taxon>
    </lineage>
</organism>
<feature type="domain" description="Ketoreductase" evidence="2">
    <location>
        <begin position="9"/>
        <end position="184"/>
    </location>
</feature>
<evidence type="ECO:0000313" key="4">
    <source>
        <dbReference type="Proteomes" id="UP001596391"/>
    </source>
</evidence>
<name>A0ABW1ZFZ6_9BACT</name>
<proteinExistence type="inferred from homology"/>
<dbReference type="SUPFAM" id="SSF51735">
    <property type="entry name" value="NAD(P)-binding Rossmann-fold domains"/>
    <property type="match status" value="1"/>
</dbReference>
<evidence type="ECO:0000313" key="3">
    <source>
        <dbReference type="EMBL" id="MFC6647108.1"/>
    </source>
</evidence>
<comment type="caution">
    <text evidence="3">The sequence shown here is derived from an EMBL/GenBank/DDBJ whole genome shotgun (WGS) entry which is preliminary data.</text>
</comment>
<gene>
    <name evidence="3" type="ORF">ACFQBQ_16305</name>
</gene>
<dbReference type="CDD" id="cd05233">
    <property type="entry name" value="SDR_c"/>
    <property type="match status" value="1"/>
</dbReference>
<comment type="similarity">
    <text evidence="1">Belongs to the short-chain dehydrogenases/reductases (SDR) family.</text>
</comment>
<dbReference type="InterPro" id="IPR057326">
    <property type="entry name" value="KR_dom"/>
</dbReference>
<protein>
    <submittedName>
        <fullName evidence="3">SDR family oxidoreductase</fullName>
    </submittedName>
</protein>
<evidence type="ECO:0000259" key="2">
    <source>
        <dbReference type="SMART" id="SM00822"/>
    </source>
</evidence>
<sequence length="260" mass="27854">MEMQVMKGRVALVTGATSGLGFASAKRLIEEGAHVYVTGLDDKALAETQERLGPSATAILADSGVKKDMKHVAEEIKRAHGKLDFLQVNAGRLAHNMPLPELTEEEIDRTFDTNFKGVIFTVQTMLDVLRDGASIVLTSSVTVDMGLKGFAHYAGTKAAARAFAKAWTTELKDRNIRVNSISPGIVPTEGFHTEQGMSKEQIADYSAKVSKDIPAGRVGKVEDIANAVLFLASDASDYIRGIDLVVDGGLTEVYAGKNGE</sequence>
<dbReference type="InterPro" id="IPR036291">
    <property type="entry name" value="NAD(P)-bd_dom_sf"/>
</dbReference>
<dbReference type="RefSeq" id="WP_263370967.1">
    <property type="nucleotide sequence ID" value="NZ_JAGSYD010000002.1"/>
</dbReference>
<reference evidence="4" key="1">
    <citation type="journal article" date="2019" name="Int. J. Syst. Evol. Microbiol.">
        <title>The Global Catalogue of Microorganisms (GCM) 10K type strain sequencing project: providing services to taxonomists for standard genome sequencing and annotation.</title>
        <authorList>
            <consortium name="The Broad Institute Genomics Platform"/>
            <consortium name="The Broad Institute Genome Sequencing Center for Infectious Disease"/>
            <person name="Wu L."/>
            <person name="Ma J."/>
        </authorList>
    </citation>
    <scope>NUCLEOTIDE SEQUENCE [LARGE SCALE GENOMIC DNA]</scope>
    <source>
        <strain evidence="4">CGMCC 1.16026</strain>
    </source>
</reference>
<dbReference type="EMBL" id="JBHSWI010000001">
    <property type="protein sequence ID" value="MFC6647108.1"/>
    <property type="molecule type" value="Genomic_DNA"/>
</dbReference>
<keyword evidence="4" id="KW-1185">Reference proteome</keyword>
<dbReference type="PANTHER" id="PTHR42760">
    <property type="entry name" value="SHORT-CHAIN DEHYDROGENASES/REDUCTASES FAMILY MEMBER"/>
    <property type="match status" value="1"/>
</dbReference>
<dbReference type="Proteomes" id="UP001596391">
    <property type="component" value="Unassembled WGS sequence"/>
</dbReference>
<dbReference type="SMART" id="SM00822">
    <property type="entry name" value="PKS_KR"/>
    <property type="match status" value="1"/>
</dbReference>
<dbReference type="InterPro" id="IPR002347">
    <property type="entry name" value="SDR_fam"/>
</dbReference>
<accession>A0ABW1ZFZ6</accession>
<evidence type="ECO:0000256" key="1">
    <source>
        <dbReference type="ARBA" id="ARBA00006484"/>
    </source>
</evidence>
<dbReference type="Pfam" id="PF13561">
    <property type="entry name" value="adh_short_C2"/>
    <property type="match status" value="1"/>
</dbReference>